<dbReference type="InterPro" id="IPR004038">
    <property type="entry name" value="Ribosomal_eL8/eL30/eS12/Gad45"/>
</dbReference>
<gene>
    <name evidence="6" type="ORF">CTI12_AA239750</name>
</gene>
<dbReference type="SUPFAM" id="SSF52047">
    <property type="entry name" value="RNI-like"/>
    <property type="match status" value="1"/>
</dbReference>
<dbReference type="Gene3D" id="3.80.10.10">
    <property type="entry name" value="Ribonuclease Inhibitor"/>
    <property type="match status" value="1"/>
</dbReference>
<dbReference type="InterPro" id="IPR029064">
    <property type="entry name" value="Ribosomal_eL30-like_sf"/>
</dbReference>
<feature type="region of interest" description="Disordered" evidence="3">
    <location>
        <begin position="455"/>
        <end position="474"/>
    </location>
</feature>
<evidence type="ECO:0000256" key="1">
    <source>
        <dbReference type="ARBA" id="ARBA00022980"/>
    </source>
</evidence>
<evidence type="ECO:0000313" key="6">
    <source>
        <dbReference type="EMBL" id="PWA75721.1"/>
    </source>
</evidence>
<feature type="compositionally biased region" description="Basic and acidic residues" evidence="3">
    <location>
        <begin position="317"/>
        <end position="331"/>
    </location>
</feature>
<comment type="caution">
    <text evidence="6">The sequence shown here is derived from an EMBL/GenBank/DDBJ whole genome shotgun (WGS) entry which is preliminary data.</text>
</comment>
<evidence type="ECO:0000313" key="7">
    <source>
        <dbReference type="Proteomes" id="UP000245207"/>
    </source>
</evidence>
<dbReference type="InterPro" id="IPR032675">
    <property type="entry name" value="LRR_dom_sf"/>
</dbReference>
<keyword evidence="7" id="KW-1185">Reference proteome</keyword>
<dbReference type="PROSITE" id="PS01189">
    <property type="entry name" value="RIBOSOMAL_S12E"/>
    <property type="match status" value="1"/>
</dbReference>
<evidence type="ECO:0000259" key="5">
    <source>
        <dbReference type="Pfam" id="PF18791"/>
    </source>
</evidence>
<dbReference type="STRING" id="35608.A0A2U1NQF6"/>
<feature type="region of interest" description="Disordered" evidence="3">
    <location>
        <begin position="312"/>
        <end position="331"/>
    </location>
</feature>
<proteinExistence type="predicted"/>
<evidence type="ECO:0000259" key="4">
    <source>
        <dbReference type="Pfam" id="PF01248"/>
    </source>
</evidence>
<dbReference type="InterPro" id="IPR047860">
    <property type="entry name" value="Ribosomal_eS12_CS"/>
</dbReference>
<name>A0A2U1NQF6_ARTAN</name>
<organism evidence="6 7">
    <name type="scientific">Artemisia annua</name>
    <name type="common">Sweet wormwood</name>
    <dbReference type="NCBI Taxonomy" id="35608"/>
    <lineage>
        <taxon>Eukaryota</taxon>
        <taxon>Viridiplantae</taxon>
        <taxon>Streptophyta</taxon>
        <taxon>Embryophyta</taxon>
        <taxon>Tracheophyta</taxon>
        <taxon>Spermatophyta</taxon>
        <taxon>Magnoliopsida</taxon>
        <taxon>eudicotyledons</taxon>
        <taxon>Gunneridae</taxon>
        <taxon>Pentapetalae</taxon>
        <taxon>asterids</taxon>
        <taxon>campanulids</taxon>
        <taxon>Asterales</taxon>
        <taxon>Asteraceae</taxon>
        <taxon>Asteroideae</taxon>
        <taxon>Anthemideae</taxon>
        <taxon>Artemisiinae</taxon>
        <taxon>Artemisia</taxon>
    </lineage>
</organism>
<dbReference type="EMBL" id="PKPP01002364">
    <property type="protein sequence ID" value="PWA75721.1"/>
    <property type="molecule type" value="Genomic_DNA"/>
</dbReference>
<dbReference type="Pfam" id="PF18791">
    <property type="entry name" value="Transp_inhibit"/>
    <property type="match status" value="1"/>
</dbReference>
<feature type="domain" description="Ribosomal protein eL8/eL30/eS12/Gadd45" evidence="4">
    <location>
        <begin position="629"/>
        <end position="680"/>
    </location>
</feature>
<sequence>MDSIDVLGHDTVLFKDSEVSRVQTTLKRPRQPHVKVGEGFTLLSMCGGGFKPNGLIGQKSQGFTLVGNFLVYFNMARGNLSRGANNLEEATSTLEGFTLFSMCGGGFKPNGLIGQKRVILVVKLQLKPGPNPSPNPKKKKMSDDTLMAILKEEADRYLSLYVFIGNLTRELAKKERCLEHPVCYNINCIIWSLCELKDSILDMRDIRVRDVSTLVDNSRSKIINLLNELYDNVKLSKLTVKQKIKDYTVEFEKESIAAFKRHMDIDLKLLLSYGKDVDDVPLNKNTLTLISKRSDDDITTEKNLWSFLNVGSGSHKSPKEEYKQEEKKEEEKEENHNSWNLLWVNYKEVILKRFDEKDYNAQKVFEEMPVNKNLKQEGTIVDFNVVPEGWGGYFYPWVVELSKGYPLLEEIRLKRIVVSDDCLEVIGKSFKNFGVLVLVLASCEGFSTDGLAANCSKGEHRSRTGPDRTDKTEDRIKAKTRTETETETECSPSGLVRSGLRSVRSNKAYFGKNLRVLDLQECDVEDLSGHWLSHFPDSFTSLETLNMACLGSEVSFSALERLGIVFFFLKEKTSELTLKESEDVAVPVEVAAPAPALGEPMDIMTALQLVLRKSLAHGGLVRGLHGAAKPDYIKLVALCADHNVSLVTVPSAKTLGEWAGLCKIDSEGKARKVVGCSCLVVKDYGEESEGLHIVQEYVKSR</sequence>
<dbReference type="GO" id="GO:0005840">
    <property type="term" value="C:ribosome"/>
    <property type="evidence" value="ECO:0007669"/>
    <property type="project" value="UniProtKB-KW"/>
</dbReference>
<dbReference type="OrthoDB" id="10249311at2759"/>
<dbReference type="PANTHER" id="PTHR11843">
    <property type="entry name" value="40S RIBOSOMAL PROTEIN S12"/>
    <property type="match status" value="1"/>
</dbReference>
<keyword evidence="2" id="KW-0687">Ribonucleoprotein</keyword>
<dbReference type="Proteomes" id="UP000245207">
    <property type="component" value="Unassembled WGS sequence"/>
</dbReference>
<protein>
    <submittedName>
        <fullName evidence="6">Ribosomal protein S12e, 50S ribosomal protein L30e-like protein</fullName>
    </submittedName>
</protein>
<dbReference type="Pfam" id="PF01248">
    <property type="entry name" value="Ribosomal_L7Ae"/>
    <property type="match status" value="1"/>
</dbReference>
<dbReference type="InterPro" id="IPR041101">
    <property type="entry name" value="Transp_inhibit"/>
</dbReference>
<feature type="domain" description="Transport inhibitor response 1" evidence="5">
    <location>
        <begin position="381"/>
        <end position="413"/>
    </location>
</feature>
<feature type="compositionally biased region" description="Basic and acidic residues" evidence="3">
    <location>
        <begin position="457"/>
        <end position="474"/>
    </location>
</feature>
<dbReference type="AlphaFoldDB" id="A0A2U1NQF6"/>
<dbReference type="SUPFAM" id="SSF55315">
    <property type="entry name" value="L30e-like"/>
    <property type="match status" value="1"/>
</dbReference>
<accession>A0A2U1NQF6</accession>
<reference evidence="6 7" key="1">
    <citation type="journal article" date="2018" name="Mol. Plant">
        <title>The genome of Artemisia annua provides insight into the evolution of Asteraceae family and artemisinin biosynthesis.</title>
        <authorList>
            <person name="Shen Q."/>
            <person name="Zhang L."/>
            <person name="Liao Z."/>
            <person name="Wang S."/>
            <person name="Yan T."/>
            <person name="Shi P."/>
            <person name="Liu M."/>
            <person name="Fu X."/>
            <person name="Pan Q."/>
            <person name="Wang Y."/>
            <person name="Lv Z."/>
            <person name="Lu X."/>
            <person name="Zhang F."/>
            <person name="Jiang W."/>
            <person name="Ma Y."/>
            <person name="Chen M."/>
            <person name="Hao X."/>
            <person name="Li L."/>
            <person name="Tang Y."/>
            <person name="Lv G."/>
            <person name="Zhou Y."/>
            <person name="Sun X."/>
            <person name="Brodelius P.E."/>
            <person name="Rose J.K.C."/>
            <person name="Tang K."/>
        </authorList>
    </citation>
    <scope>NUCLEOTIDE SEQUENCE [LARGE SCALE GENOMIC DNA]</scope>
    <source>
        <strain evidence="7">cv. Huhao1</strain>
        <tissue evidence="6">Leaf</tissue>
    </source>
</reference>
<keyword evidence="1 6" id="KW-0689">Ribosomal protein</keyword>
<evidence type="ECO:0000256" key="3">
    <source>
        <dbReference type="SAM" id="MobiDB-lite"/>
    </source>
</evidence>
<dbReference type="GO" id="GO:1990904">
    <property type="term" value="C:ribonucleoprotein complex"/>
    <property type="evidence" value="ECO:0007669"/>
    <property type="project" value="UniProtKB-KW"/>
</dbReference>
<evidence type="ECO:0000256" key="2">
    <source>
        <dbReference type="ARBA" id="ARBA00023274"/>
    </source>
</evidence>
<dbReference type="Gene3D" id="3.30.1330.30">
    <property type="match status" value="1"/>
</dbReference>